<evidence type="ECO:0000313" key="1">
    <source>
        <dbReference type="EMBL" id="EJW96992.1"/>
    </source>
</evidence>
<organism evidence="1">
    <name type="scientific">gut metagenome</name>
    <dbReference type="NCBI Taxonomy" id="749906"/>
    <lineage>
        <taxon>unclassified sequences</taxon>
        <taxon>metagenomes</taxon>
        <taxon>organismal metagenomes</taxon>
    </lineage>
</organism>
<comment type="caution">
    <text evidence="1">The sequence shown here is derived from an EMBL/GenBank/DDBJ whole genome shotgun (WGS) entry which is preliminary data.</text>
</comment>
<protein>
    <submittedName>
        <fullName evidence="1">Uncharacterized protein</fullName>
    </submittedName>
</protein>
<dbReference type="AlphaFoldDB" id="J9G592"/>
<name>J9G592_9ZZZZ</name>
<dbReference type="EMBL" id="AMCI01004994">
    <property type="protein sequence ID" value="EJW96992.1"/>
    <property type="molecule type" value="Genomic_DNA"/>
</dbReference>
<sequence length="76" mass="8862">MNLHYLIRGLVLWKDKVGMPIYWHSDRLIVLFGVLPDSNNRHCTKSLFSARQNHGKHGMNGNSSFSVFRSFRLFRG</sequence>
<proteinExistence type="predicted"/>
<gene>
    <name evidence="1" type="ORF">EVA_14898</name>
</gene>
<accession>J9G592</accession>
<reference evidence="1" key="1">
    <citation type="journal article" date="2012" name="PLoS ONE">
        <title>Gene sets for utilization of primary and secondary nutrition supplies in the distal gut of endangered iberian lynx.</title>
        <authorList>
            <person name="Alcaide M."/>
            <person name="Messina E."/>
            <person name="Richter M."/>
            <person name="Bargiela R."/>
            <person name="Peplies J."/>
            <person name="Huws S.A."/>
            <person name="Newbold C.J."/>
            <person name="Golyshin P.N."/>
            <person name="Simon M.A."/>
            <person name="Lopez G."/>
            <person name="Yakimov M.M."/>
            <person name="Ferrer M."/>
        </authorList>
    </citation>
    <scope>NUCLEOTIDE SEQUENCE</scope>
</reference>